<feature type="transmembrane region" description="Helical" evidence="6">
    <location>
        <begin position="238"/>
        <end position="262"/>
    </location>
</feature>
<accession>A0A1D8JC10</accession>
<keyword evidence="3 6" id="KW-0812">Transmembrane</keyword>
<evidence type="ECO:0000256" key="6">
    <source>
        <dbReference type="SAM" id="Phobius"/>
    </source>
</evidence>
<dbReference type="Proteomes" id="UP000185746">
    <property type="component" value="Chromosome"/>
</dbReference>
<dbReference type="GO" id="GO:0016020">
    <property type="term" value="C:membrane"/>
    <property type="evidence" value="ECO:0007669"/>
    <property type="project" value="UniProtKB-SubCell"/>
</dbReference>
<name>A0A1D8JC10_9BACL</name>
<sequence length="302" mass="33067">MNQWIYPLMIIFAASCYGILSTIIKLAIRDGFTASEAVTAQYFTGFILSLIIFTIVRRKSPKFGGGATLILAGLFTATTGTVYGQAVTYMPASIAVVMLFQFTWIGMLFDCIARKRLPKRIEVISLVLLFAGTIFAAGVIGADISGIPWQGWAWGLASAVSFASFVMVNSKQVEGMDTETRLLFTSLFAVIAITFFQSPEIVWNGTLFGENLWIYGLILGLFGIVIPIYLFSIAVPKVGAATSSILSAMELPVAVTVSVILLRENLTFLQVIGILVILFGMTLPTVEQRRNARKEKFMDVHE</sequence>
<feature type="domain" description="EamA" evidence="7">
    <location>
        <begin position="7"/>
        <end position="136"/>
    </location>
</feature>
<keyword evidence="9" id="KW-1185">Reference proteome</keyword>
<organism evidence="8 9">
    <name type="scientific">Sporosarcina ureilytica</name>
    <dbReference type="NCBI Taxonomy" id="298596"/>
    <lineage>
        <taxon>Bacteria</taxon>
        <taxon>Bacillati</taxon>
        <taxon>Bacillota</taxon>
        <taxon>Bacilli</taxon>
        <taxon>Bacillales</taxon>
        <taxon>Caryophanaceae</taxon>
        <taxon>Sporosarcina</taxon>
    </lineage>
</organism>
<comment type="subcellular location">
    <subcellularLocation>
        <location evidence="1">Endomembrane system</location>
        <topology evidence="1">Multi-pass membrane protein</topology>
    </subcellularLocation>
</comment>
<feature type="transmembrane region" description="Helical" evidence="6">
    <location>
        <begin position="121"/>
        <end position="140"/>
    </location>
</feature>
<feature type="transmembrane region" description="Helical" evidence="6">
    <location>
        <begin position="152"/>
        <end position="170"/>
    </location>
</feature>
<dbReference type="SUPFAM" id="SSF103481">
    <property type="entry name" value="Multidrug resistance efflux transporter EmrE"/>
    <property type="match status" value="2"/>
</dbReference>
<keyword evidence="5 6" id="KW-0472">Membrane</keyword>
<comment type="similarity">
    <text evidence="2">Belongs to the EamA transporter family.</text>
</comment>
<dbReference type="Pfam" id="PF00892">
    <property type="entry name" value="EamA"/>
    <property type="match status" value="2"/>
</dbReference>
<evidence type="ECO:0000256" key="1">
    <source>
        <dbReference type="ARBA" id="ARBA00004127"/>
    </source>
</evidence>
<proteinExistence type="inferred from homology"/>
<feature type="transmembrane region" description="Helical" evidence="6">
    <location>
        <begin position="40"/>
        <end position="56"/>
    </location>
</feature>
<dbReference type="AlphaFoldDB" id="A0A1D8JC10"/>
<dbReference type="InterPro" id="IPR037185">
    <property type="entry name" value="EmrE-like"/>
</dbReference>
<dbReference type="PANTHER" id="PTHR32322:SF2">
    <property type="entry name" value="EAMA DOMAIN-CONTAINING PROTEIN"/>
    <property type="match status" value="1"/>
</dbReference>
<dbReference type="RefSeq" id="WP_075526336.1">
    <property type="nucleotide sequence ID" value="NZ_CP017560.1"/>
</dbReference>
<feature type="transmembrane region" description="Helical" evidence="6">
    <location>
        <begin position="89"/>
        <end position="109"/>
    </location>
</feature>
<evidence type="ECO:0000259" key="7">
    <source>
        <dbReference type="Pfam" id="PF00892"/>
    </source>
</evidence>
<evidence type="ECO:0000313" key="8">
    <source>
        <dbReference type="EMBL" id="AOV06243.1"/>
    </source>
</evidence>
<dbReference type="KEGG" id="surl:BI350_00385"/>
<evidence type="ECO:0000256" key="4">
    <source>
        <dbReference type="ARBA" id="ARBA00022989"/>
    </source>
</evidence>
<dbReference type="EMBL" id="CP017560">
    <property type="protein sequence ID" value="AOV06243.1"/>
    <property type="molecule type" value="Genomic_DNA"/>
</dbReference>
<dbReference type="PANTHER" id="PTHR32322">
    <property type="entry name" value="INNER MEMBRANE TRANSPORTER"/>
    <property type="match status" value="1"/>
</dbReference>
<evidence type="ECO:0000256" key="2">
    <source>
        <dbReference type="ARBA" id="ARBA00007362"/>
    </source>
</evidence>
<evidence type="ECO:0000256" key="5">
    <source>
        <dbReference type="ARBA" id="ARBA00023136"/>
    </source>
</evidence>
<protein>
    <submittedName>
        <fullName evidence="8">Multidrug transporter</fullName>
    </submittedName>
</protein>
<feature type="domain" description="EamA" evidence="7">
    <location>
        <begin position="151"/>
        <end position="283"/>
    </location>
</feature>
<reference evidence="8 9" key="1">
    <citation type="submission" date="2016-09" db="EMBL/GenBank/DDBJ databases">
        <title>Complete genome sequence of the Lysinibacillus sphaericus LMG 22257, a specie of Bacillus with ureolytic activity that can effectively biodeposit calcium carbonate.</title>
        <authorList>
            <person name="Yan W."/>
        </authorList>
    </citation>
    <scope>NUCLEOTIDE SEQUENCE [LARGE SCALE GENOMIC DNA]</scope>
    <source>
        <strain evidence="8 9">LMG 22257</strain>
    </source>
</reference>
<evidence type="ECO:0000256" key="3">
    <source>
        <dbReference type="ARBA" id="ARBA00022692"/>
    </source>
</evidence>
<feature type="transmembrane region" description="Helical" evidence="6">
    <location>
        <begin position="7"/>
        <end position="28"/>
    </location>
</feature>
<evidence type="ECO:0000313" key="9">
    <source>
        <dbReference type="Proteomes" id="UP000185746"/>
    </source>
</evidence>
<dbReference type="InterPro" id="IPR050638">
    <property type="entry name" value="AA-Vitamin_Transporters"/>
</dbReference>
<feature type="transmembrane region" description="Helical" evidence="6">
    <location>
        <begin position="63"/>
        <end position="83"/>
    </location>
</feature>
<gene>
    <name evidence="8" type="ORF">BI350_00385</name>
</gene>
<feature type="transmembrane region" description="Helical" evidence="6">
    <location>
        <begin position="268"/>
        <end position="286"/>
    </location>
</feature>
<keyword evidence="4 6" id="KW-1133">Transmembrane helix</keyword>
<feature type="transmembrane region" description="Helical" evidence="6">
    <location>
        <begin position="182"/>
        <end position="200"/>
    </location>
</feature>
<dbReference type="InterPro" id="IPR000620">
    <property type="entry name" value="EamA_dom"/>
</dbReference>
<feature type="transmembrane region" description="Helical" evidence="6">
    <location>
        <begin position="212"/>
        <end position="231"/>
    </location>
</feature>